<feature type="domain" description="Nitroreductase" evidence="7">
    <location>
        <begin position="117"/>
        <end position="285"/>
    </location>
</feature>
<dbReference type="AlphaFoldDB" id="A0A6A6DXM9"/>
<dbReference type="GO" id="GO:0034599">
    <property type="term" value="P:cellular response to oxidative stress"/>
    <property type="evidence" value="ECO:0007669"/>
    <property type="project" value="InterPro"/>
</dbReference>
<gene>
    <name evidence="8" type="ORF">K469DRAFT_710715</name>
</gene>
<dbReference type="EMBL" id="ML994642">
    <property type="protein sequence ID" value="KAF2183525.1"/>
    <property type="molecule type" value="Genomic_DNA"/>
</dbReference>
<organism evidence="8 9">
    <name type="scientific">Zopfia rhizophila CBS 207.26</name>
    <dbReference type="NCBI Taxonomy" id="1314779"/>
    <lineage>
        <taxon>Eukaryota</taxon>
        <taxon>Fungi</taxon>
        <taxon>Dikarya</taxon>
        <taxon>Ascomycota</taxon>
        <taxon>Pezizomycotina</taxon>
        <taxon>Dothideomycetes</taxon>
        <taxon>Dothideomycetes incertae sedis</taxon>
        <taxon>Zopfiaceae</taxon>
        <taxon>Zopfia</taxon>
    </lineage>
</organism>
<evidence type="ECO:0000259" key="7">
    <source>
        <dbReference type="Pfam" id="PF00881"/>
    </source>
</evidence>
<dbReference type="InterPro" id="IPR029479">
    <property type="entry name" value="Nitroreductase"/>
</dbReference>
<name>A0A6A6DXM9_9PEZI</name>
<evidence type="ECO:0000256" key="2">
    <source>
        <dbReference type="ARBA" id="ARBA00004496"/>
    </source>
</evidence>
<evidence type="ECO:0000256" key="5">
    <source>
        <dbReference type="ARBA" id="ARBA00023002"/>
    </source>
</evidence>
<accession>A0A6A6DXM9</accession>
<dbReference type="Pfam" id="PF00881">
    <property type="entry name" value="Nitroreductase"/>
    <property type="match status" value="1"/>
</dbReference>
<keyword evidence="6" id="KW-0539">Nucleus</keyword>
<reference evidence="8" key="1">
    <citation type="journal article" date="2020" name="Stud. Mycol.">
        <title>101 Dothideomycetes genomes: a test case for predicting lifestyles and emergence of pathogens.</title>
        <authorList>
            <person name="Haridas S."/>
            <person name="Albert R."/>
            <person name="Binder M."/>
            <person name="Bloem J."/>
            <person name="Labutti K."/>
            <person name="Salamov A."/>
            <person name="Andreopoulos B."/>
            <person name="Baker S."/>
            <person name="Barry K."/>
            <person name="Bills G."/>
            <person name="Bluhm B."/>
            <person name="Cannon C."/>
            <person name="Castanera R."/>
            <person name="Culley D."/>
            <person name="Daum C."/>
            <person name="Ezra D."/>
            <person name="Gonzalez J."/>
            <person name="Henrissat B."/>
            <person name="Kuo A."/>
            <person name="Liang C."/>
            <person name="Lipzen A."/>
            <person name="Lutzoni F."/>
            <person name="Magnuson J."/>
            <person name="Mondo S."/>
            <person name="Nolan M."/>
            <person name="Ohm R."/>
            <person name="Pangilinan J."/>
            <person name="Park H.-J."/>
            <person name="Ramirez L."/>
            <person name="Alfaro M."/>
            <person name="Sun H."/>
            <person name="Tritt A."/>
            <person name="Yoshinaga Y."/>
            <person name="Zwiers L.-H."/>
            <person name="Turgeon B."/>
            <person name="Goodwin S."/>
            <person name="Spatafora J."/>
            <person name="Crous P."/>
            <person name="Grigoriev I."/>
        </authorList>
    </citation>
    <scope>NUCLEOTIDE SEQUENCE</scope>
    <source>
        <strain evidence="8">CBS 207.26</strain>
    </source>
</reference>
<keyword evidence="4" id="KW-0963">Cytoplasm</keyword>
<dbReference type="OrthoDB" id="2138173at2759"/>
<dbReference type="CDD" id="cd02140">
    <property type="entry name" value="Frm2-like"/>
    <property type="match status" value="1"/>
</dbReference>
<evidence type="ECO:0000313" key="9">
    <source>
        <dbReference type="Proteomes" id="UP000800200"/>
    </source>
</evidence>
<dbReference type="GO" id="GO:0005737">
    <property type="term" value="C:cytoplasm"/>
    <property type="evidence" value="ECO:0007669"/>
    <property type="project" value="UniProtKB-SubCell"/>
</dbReference>
<comment type="similarity">
    <text evidence="3">Belongs to the nitroreductase family.</text>
</comment>
<keyword evidence="5" id="KW-0560">Oxidoreductase</keyword>
<evidence type="ECO:0000256" key="3">
    <source>
        <dbReference type="ARBA" id="ARBA00007118"/>
    </source>
</evidence>
<dbReference type="InterPro" id="IPR000415">
    <property type="entry name" value="Nitroreductase-like"/>
</dbReference>
<dbReference type="GO" id="GO:0005634">
    <property type="term" value="C:nucleus"/>
    <property type="evidence" value="ECO:0007669"/>
    <property type="project" value="UniProtKB-SubCell"/>
</dbReference>
<dbReference type="PANTHER" id="PTHR43035">
    <property type="entry name" value="FATTY ACID REPRESSION MUTANT PROTEIN 2-RELATED"/>
    <property type="match status" value="1"/>
</dbReference>
<proteinExistence type="inferred from homology"/>
<evidence type="ECO:0000313" key="8">
    <source>
        <dbReference type="EMBL" id="KAF2183525.1"/>
    </source>
</evidence>
<dbReference type="GO" id="GO:0016491">
    <property type="term" value="F:oxidoreductase activity"/>
    <property type="evidence" value="ECO:0007669"/>
    <property type="project" value="UniProtKB-KW"/>
</dbReference>
<dbReference type="SUPFAM" id="SSF55469">
    <property type="entry name" value="FMN-dependent nitroreductase-like"/>
    <property type="match status" value="1"/>
</dbReference>
<evidence type="ECO:0000256" key="1">
    <source>
        <dbReference type="ARBA" id="ARBA00004123"/>
    </source>
</evidence>
<dbReference type="InterPro" id="IPR033877">
    <property type="entry name" value="Frm2/Hbn1"/>
</dbReference>
<sequence>MVVATRSLLTGLFAGVLLGFLLHLVLPLYQPALEDTHLRVSTAPETFSPTLADMLRNSLQIARGAVRGAAYKSSRVASSALLQTSSPLSSATSNLNTEAFSTSTTKMASQKPFLQAIKDRRTFYQLNNTAPISDKRIVEIVKEAIHHVPSSFNSQSARLVVLLKKDHELFWDYVLDVLKPIVPEEQLPSTQKRIAGFRAGYGTILFLEDPDDVAALQKAFPLYAHHFPDWSEHTSAMHQYCLWVALEAEGFGANLQHYNPLIDRKAAEHWKFPVEWKLRAQLVFGGKVTDDAGPKDFKEVEGKRLFVHGADS</sequence>
<evidence type="ECO:0000256" key="6">
    <source>
        <dbReference type="ARBA" id="ARBA00023242"/>
    </source>
</evidence>
<comment type="subcellular location">
    <subcellularLocation>
        <location evidence="2">Cytoplasm</location>
    </subcellularLocation>
    <subcellularLocation>
        <location evidence="1">Nucleus</location>
    </subcellularLocation>
</comment>
<keyword evidence="9" id="KW-1185">Reference proteome</keyword>
<dbReference type="Proteomes" id="UP000800200">
    <property type="component" value="Unassembled WGS sequence"/>
</dbReference>
<dbReference type="Gene3D" id="3.40.109.10">
    <property type="entry name" value="NADH Oxidase"/>
    <property type="match status" value="1"/>
</dbReference>
<dbReference type="PANTHER" id="PTHR43035:SF1">
    <property type="entry name" value="FATTY ACID REPRESSION MUTANT PROTEIN 2-RELATED"/>
    <property type="match status" value="1"/>
</dbReference>
<dbReference type="FunFam" id="3.40.109.10:FF:000001">
    <property type="entry name" value="Nitroreductase family"/>
    <property type="match status" value="1"/>
</dbReference>
<evidence type="ECO:0000256" key="4">
    <source>
        <dbReference type="ARBA" id="ARBA00022490"/>
    </source>
</evidence>
<protein>
    <submittedName>
        <fullName evidence="8">Nitroreductase</fullName>
    </submittedName>
</protein>